<evidence type="ECO:0000256" key="2">
    <source>
        <dbReference type="ARBA" id="ARBA00022679"/>
    </source>
</evidence>
<dbReference type="OMA" id="NFEYAGV"/>
<keyword evidence="1 5" id="KW-0489">Methyltransferase</keyword>
<dbReference type="PANTHER" id="PTHR10509">
    <property type="entry name" value="O-METHYLTRANSFERASE-RELATED"/>
    <property type="match status" value="1"/>
</dbReference>
<dbReference type="Pfam" id="PF01596">
    <property type="entry name" value="Methyltransf_3"/>
    <property type="match status" value="1"/>
</dbReference>
<dbReference type="InterPro" id="IPR050362">
    <property type="entry name" value="Cation-dep_OMT"/>
</dbReference>
<keyword evidence="6" id="KW-1185">Reference proteome</keyword>
<dbReference type="Gene3D" id="3.40.50.150">
    <property type="entry name" value="Vaccinia Virus protein VP39"/>
    <property type="match status" value="1"/>
</dbReference>
<organism evidence="5 6">
    <name type="scientific">Trametes pubescens</name>
    <name type="common">White-rot fungus</name>
    <dbReference type="NCBI Taxonomy" id="154538"/>
    <lineage>
        <taxon>Eukaryota</taxon>
        <taxon>Fungi</taxon>
        <taxon>Dikarya</taxon>
        <taxon>Basidiomycota</taxon>
        <taxon>Agaricomycotina</taxon>
        <taxon>Agaricomycetes</taxon>
        <taxon>Polyporales</taxon>
        <taxon>Polyporaceae</taxon>
        <taxon>Trametes</taxon>
    </lineage>
</organism>
<dbReference type="OrthoDB" id="10251242at2759"/>
<evidence type="ECO:0000256" key="1">
    <source>
        <dbReference type="ARBA" id="ARBA00022603"/>
    </source>
</evidence>
<proteinExistence type="inferred from homology"/>
<dbReference type="InterPro" id="IPR002935">
    <property type="entry name" value="SAM_O-MeTrfase"/>
</dbReference>
<dbReference type="EMBL" id="MNAD01000103">
    <property type="protein sequence ID" value="OJT15864.1"/>
    <property type="molecule type" value="Genomic_DNA"/>
</dbReference>
<dbReference type="SUPFAM" id="SSF53335">
    <property type="entry name" value="S-adenosyl-L-methionine-dependent methyltransferases"/>
    <property type="match status" value="1"/>
</dbReference>
<dbReference type="AlphaFoldDB" id="A0A1M2W7N0"/>
<comment type="caution">
    <text evidence="5">The sequence shown here is derived from an EMBL/GenBank/DDBJ whole genome shotgun (WGS) entry which is preliminary data.</text>
</comment>
<keyword evidence="2 5" id="KW-0808">Transferase</keyword>
<sequence>MSNTETTHPQHPHRRFAMLSKPDPNWVRSDDFHASFLIPKDDALERSLKYSDENGLPEINVHAGQGKLLHLLARSIGAKRILEVGTLGGYSTIWFARAVPEDGQVITCELKENFAEVARNNFEYAGVANKVKVLVGPAAETLQTLPSDEKFDFAFIDADKASNLTYFLQAKRLVRRGGIIIVDNVIRNGTVANPDIDDENVRGVRNLLAHIKEDKEVDATTIGTVSEKGYDGFLYALYL</sequence>
<dbReference type="GO" id="GO:0008757">
    <property type="term" value="F:S-adenosylmethionine-dependent methyltransferase activity"/>
    <property type="evidence" value="ECO:0007669"/>
    <property type="project" value="TreeGrafter"/>
</dbReference>
<name>A0A1M2W7N0_TRAPU</name>
<dbReference type="GO" id="GO:0008171">
    <property type="term" value="F:O-methyltransferase activity"/>
    <property type="evidence" value="ECO:0007669"/>
    <property type="project" value="InterPro"/>
</dbReference>
<dbReference type="STRING" id="154538.A0A1M2W7N0"/>
<dbReference type="InterPro" id="IPR029063">
    <property type="entry name" value="SAM-dependent_MTases_sf"/>
</dbReference>
<evidence type="ECO:0000313" key="5">
    <source>
        <dbReference type="EMBL" id="OJT15864.1"/>
    </source>
</evidence>
<dbReference type="GO" id="GO:0032259">
    <property type="term" value="P:methylation"/>
    <property type="evidence" value="ECO:0007669"/>
    <property type="project" value="UniProtKB-KW"/>
</dbReference>
<accession>A0A1M2W7N0</accession>
<dbReference type="Proteomes" id="UP000184267">
    <property type="component" value="Unassembled WGS sequence"/>
</dbReference>
<evidence type="ECO:0000256" key="4">
    <source>
        <dbReference type="ARBA" id="ARBA00023453"/>
    </source>
</evidence>
<gene>
    <name evidence="5" type="ORF">TRAPUB_1405</name>
</gene>
<reference evidence="5 6" key="1">
    <citation type="submission" date="2016-10" db="EMBL/GenBank/DDBJ databases">
        <title>Genome sequence of the basidiomycete white-rot fungus Trametes pubescens.</title>
        <authorList>
            <person name="Makela M.R."/>
            <person name="Granchi Z."/>
            <person name="Peng M."/>
            <person name="De Vries R.P."/>
            <person name="Grigoriev I."/>
            <person name="Riley R."/>
            <person name="Hilden K."/>
        </authorList>
    </citation>
    <scope>NUCLEOTIDE SEQUENCE [LARGE SCALE GENOMIC DNA]</scope>
    <source>
        <strain evidence="5 6">FBCC735</strain>
    </source>
</reference>
<dbReference type="CDD" id="cd02440">
    <property type="entry name" value="AdoMet_MTases"/>
    <property type="match status" value="1"/>
</dbReference>
<protein>
    <submittedName>
        <fullName evidence="5">O-methyltransferase MdmC</fullName>
    </submittedName>
</protein>
<evidence type="ECO:0000256" key="3">
    <source>
        <dbReference type="ARBA" id="ARBA00022691"/>
    </source>
</evidence>
<dbReference type="PROSITE" id="PS51682">
    <property type="entry name" value="SAM_OMT_I"/>
    <property type="match status" value="1"/>
</dbReference>
<comment type="similarity">
    <text evidence="4">Belongs to the class I-like SAM-binding methyltransferase superfamily. Cation-dependent O-methyltransferase family.</text>
</comment>
<evidence type="ECO:0000313" key="6">
    <source>
        <dbReference type="Proteomes" id="UP000184267"/>
    </source>
</evidence>
<keyword evidence="3" id="KW-0949">S-adenosyl-L-methionine</keyword>
<dbReference type="PANTHER" id="PTHR10509:SF14">
    <property type="entry name" value="CAFFEOYL-COA O-METHYLTRANSFERASE 3-RELATED"/>
    <property type="match status" value="1"/>
</dbReference>